<evidence type="ECO:0000313" key="2">
    <source>
        <dbReference type="Proteomes" id="UP000257109"/>
    </source>
</evidence>
<keyword evidence="2" id="KW-1185">Reference proteome</keyword>
<dbReference type="Proteomes" id="UP000257109">
    <property type="component" value="Unassembled WGS sequence"/>
</dbReference>
<gene>
    <name evidence="1" type="ORF">CR513_62454</name>
</gene>
<feature type="non-terminal residue" evidence="1">
    <location>
        <position position="173"/>
    </location>
</feature>
<evidence type="ECO:0000313" key="1">
    <source>
        <dbReference type="EMBL" id="RDX58242.1"/>
    </source>
</evidence>
<feature type="non-terminal residue" evidence="1">
    <location>
        <position position="1"/>
    </location>
</feature>
<organism evidence="1 2">
    <name type="scientific">Mucuna pruriens</name>
    <name type="common">Velvet bean</name>
    <name type="synonym">Dolichos pruriens</name>
    <dbReference type="NCBI Taxonomy" id="157652"/>
    <lineage>
        <taxon>Eukaryota</taxon>
        <taxon>Viridiplantae</taxon>
        <taxon>Streptophyta</taxon>
        <taxon>Embryophyta</taxon>
        <taxon>Tracheophyta</taxon>
        <taxon>Spermatophyta</taxon>
        <taxon>Magnoliopsida</taxon>
        <taxon>eudicotyledons</taxon>
        <taxon>Gunneridae</taxon>
        <taxon>Pentapetalae</taxon>
        <taxon>rosids</taxon>
        <taxon>fabids</taxon>
        <taxon>Fabales</taxon>
        <taxon>Fabaceae</taxon>
        <taxon>Papilionoideae</taxon>
        <taxon>50 kb inversion clade</taxon>
        <taxon>NPAAA clade</taxon>
        <taxon>indigoferoid/millettioid clade</taxon>
        <taxon>Phaseoleae</taxon>
        <taxon>Mucuna</taxon>
    </lineage>
</organism>
<comment type="caution">
    <text evidence="1">The sequence shown here is derived from an EMBL/GenBank/DDBJ whole genome shotgun (WGS) entry which is preliminary data.</text>
</comment>
<evidence type="ECO:0008006" key="3">
    <source>
        <dbReference type="Google" id="ProtNLM"/>
    </source>
</evidence>
<dbReference type="AlphaFoldDB" id="A0A371E0D3"/>
<dbReference type="STRING" id="157652.A0A371E0D3"/>
<dbReference type="OrthoDB" id="1660489at2759"/>
<dbReference type="EMBL" id="QJKJ01017687">
    <property type="protein sequence ID" value="RDX58242.1"/>
    <property type="molecule type" value="Genomic_DNA"/>
</dbReference>
<sequence>MQCPKNDLEQKEMKFIPYASVVGSLMYAQTCTRSNISFFVVMLDYGGCMDLRKSTFEYIFLLARGIVSWKSAKQFVIATSTIKVEFVACFEATIQALPYPKGIGHSLTRALSLTRFHLGVHPRVWEWTHAKRDLICFKQRVSSKALTSLHSPKPECQVISAQAENIPASPALP</sequence>
<accession>A0A371E0D3</accession>
<protein>
    <recommendedName>
        <fullName evidence="3">Retrovirus-related Pol polyprotein from transposon TNT 1-94</fullName>
    </recommendedName>
</protein>
<name>A0A371E0D3_MUCPR</name>
<proteinExistence type="predicted"/>
<dbReference type="PANTHER" id="PTHR11439:SF483">
    <property type="entry name" value="PEPTIDE SYNTHASE GLIP-LIKE, PUTATIVE (AFU_ORTHOLOGUE AFUA_3G12920)-RELATED"/>
    <property type="match status" value="1"/>
</dbReference>
<reference evidence="1" key="1">
    <citation type="submission" date="2018-05" db="EMBL/GenBank/DDBJ databases">
        <title>Draft genome of Mucuna pruriens seed.</title>
        <authorList>
            <person name="Nnadi N.E."/>
            <person name="Vos R."/>
            <person name="Hasami M.H."/>
            <person name="Devisetty U.K."/>
            <person name="Aguiy J.C."/>
        </authorList>
    </citation>
    <scope>NUCLEOTIDE SEQUENCE [LARGE SCALE GENOMIC DNA]</scope>
    <source>
        <strain evidence="1">JCA_2017</strain>
    </source>
</reference>
<dbReference type="PANTHER" id="PTHR11439">
    <property type="entry name" value="GAG-POL-RELATED RETROTRANSPOSON"/>
    <property type="match status" value="1"/>
</dbReference>